<sequence>MPEKFKIFGREPALILGFISAALGLGTALGVPGLSGEQAALVVAAITAVFGVATAVQTRPIGPAAFTTLVTAVAALAAGYGFDVGPGVVGAVDAMVLTGLSLLMRGQVKPKPSLVVAA</sequence>
<keyword evidence="3" id="KW-1185">Reference proteome</keyword>
<dbReference type="EMBL" id="BAABIK010000002">
    <property type="protein sequence ID" value="GAA4928671.1"/>
    <property type="molecule type" value="Genomic_DNA"/>
</dbReference>
<accession>A0ABP9G526</accession>
<feature type="transmembrane region" description="Helical" evidence="1">
    <location>
        <begin position="63"/>
        <end position="82"/>
    </location>
</feature>
<feature type="transmembrane region" description="Helical" evidence="1">
    <location>
        <begin position="88"/>
        <end position="104"/>
    </location>
</feature>
<feature type="transmembrane region" description="Helical" evidence="1">
    <location>
        <begin position="38"/>
        <end position="56"/>
    </location>
</feature>
<name>A0ABP9G526_9ACTN</name>
<keyword evidence="1" id="KW-0812">Transmembrane</keyword>
<evidence type="ECO:0000313" key="2">
    <source>
        <dbReference type="EMBL" id="GAA4928671.1"/>
    </source>
</evidence>
<organism evidence="2 3">
    <name type="scientific">Streptomonospora halophila</name>
    <dbReference type="NCBI Taxonomy" id="427369"/>
    <lineage>
        <taxon>Bacteria</taxon>
        <taxon>Bacillati</taxon>
        <taxon>Actinomycetota</taxon>
        <taxon>Actinomycetes</taxon>
        <taxon>Streptosporangiales</taxon>
        <taxon>Nocardiopsidaceae</taxon>
        <taxon>Streptomonospora</taxon>
    </lineage>
</organism>
<reference evidence="3" key="1">
    <citation type="journal article" date="2019" name="Int. J. Syst. Evol. Microbiol.">
        <title>The Global Catalogue of Microorganisms (GCM) 10K type strain sequencing project: providing services to taxonomists for standard genome sequencing and annotation.</title>
        <authorList>
            <consortium name="The Broad Institute Genomics Platform"/>
            <consortium name="The Broad Institute Genome Sequencing Center for Infectious Disease"/>
            <person name="Wu L."/>
            <person name="Ma J."/>
        </authorList>
    </citation>
    <scope>NUCLEOTIDE SEQUENCE [LARGE SCALE GENOMIC DNA]</scope>
    <source>
        <strain evidence="3">JCM 18123</strain>
    </source>
</reference>
<keyword evidence="1" id="KW-0472">Membrane</keyword>
<evidence type="ECO:0000313" key="3">
    <source>
        <dbReference type="Proteomes" id="UP001499993"/>
    </source>
</evidence>
<protein>
    <recommendedName>
        <fullName evidence="4">Holin</fullName>
    </recommendedName>
</protein>
<evidence type="ECO:0000256" key="1">
    <source>
        <dbReference type="SAM" id="Phobius"/>
    </source>
</evidence>
<gene>
    <name evidence="2" type="ORF">GCM10023224_04920</name>
</gene>
<proteinExistence type="predicted"/>
<keyword evidence="1" id="KW-1133">Transmembrane helix</keyword>
<dbReference type="Proteomes" id="UP001499993">
    <property type="component" value="Unassembled WGS sequence"/>
</dbReference>
<comment type="caution">
    <text evidence="2">The sequence shown here is derived from an EMBL/GenBank/DDBJ whole genome shotgun (WGS) entry which is preliminary data.</text>
</comment>
<dbReference type="RefSeq" id="WP_345555270.1">
    <property type="nucleotide sequence ID" value="NZ_BAABIK010000002.1"/>
</dbReference>
<evidence type="ECO:0008006" key="4">
    <source>
        <dbReference type="Google" id="ProtNLM"/>
    </source>
</evidence>